<feature type="transmembrane region" description="Helical" evidence="5">
    <location>
        <begin position="167"/>
        <end position="186"/>
    </location>
</feature>
<proteinExistence type="predicted"/>
<feature type="domain" description="O-antigen ligase-related" evidence="6">
    <location>
        <begin position="201"/>
        <end position="324"/>
    </location>
</feature>
<comment type="subcellular location">
    <subcellularLocation>
        <location evidence="1">Membrane</location>
        <topology evidence="1">Multi-pass membrane protein</topology>
    </subcellularLocation>
</comment>
<feature type="transmembrane region" description="Helical" evidence="5">
    <location>
        <begin position="193"/>
        <end position="210"/>
    </location>
</feature>
<feature type="transmembrane region" description="Helical" evidence="5">
    <location>
        <begin position="21"/>
        <end position="37"/>
    </location>
</feature>
<evidence type="ECO:0000256" key="3">
    <source>
        <dbReference type="ARBA" id="ARBA00022989"/>
    </source>
</evidence>
<evidence type="ECO:0000256" key="4">
    <source>
        <dbReference type="ARBA" id="ARBA00023136"/>
    </source>
</evidence>
<evidence type="ECO:0000259" key="6">
    <source>
        <dbReference type="Pfam" id="PF04932"/>
    </source>
</evidence>
<accession>A0AAE6RGA0</accession>
<evidence type="ECO:0000313" key="7">
    <source>
        <dbReference type="EMBL" id="QHB30257.1"/>
    </source>
</evidence>
<feature type="transmembrane region" description="Helical" evidence="5">
    <location>
        <begin position="130"/>
        <end position="152"/>
    </location>
</feature>
<keyword evidence="3 5" id="KW-1133">Transmembrane helix</keyword>
<dbReference type="AlphaFoldDB" id="A0AAE6RGA0"/>
<name>A0AAE6RGA0_9PSED</name>
<protein>
    <submittedName>
        <fullName evidence="7">Polymerase</fullName>
    </submittedName>
</protein>
<dbReference type="InterPro" id="IPR051533">
    <property type="entry name" value="WaaL-like"/>
</dbReference>
<feature type="transmembrane region" description="Helical" evidence="5">
    <location>
        <begin position="43"/>
        <end position="62"/>
    </location>
</feature>
<feature type="transmembrane region" description="Helical" evidence="5">
    <location>
        <begin position="105"/>
        <end position="123"/>
    </location>
</feature>
<feature type="transmembrane region" description="Helical" evidence="5">
    <location>
        <begin position="239"/>
        <end position="259"/>
    </location>
</feature>
<gene>
    <name evidence="7" type="ORF">TCK1_4911</name>
</gene>
<dbReference type="Proteomes" id="UP000464593">
    <property type="component" value="Chromosome"/>
</dbReference>
<evidence type="ECO:0000256" key="1">
    <source>
        <dbReference type="ARBA" id="ARBA00004141"/>
    </source>
</evidence>
<keyword evidence="2 5" id="KW-0812">Transmembrane</keyword>
<sequence>MDGVFDSSGERMLYQKNWARAWLGLGLVWFLAAIALAPSNKVYQQGLVLFLWLPTLVLAWSAREVLVQAWRRQPALWVSVLLLLAWCGLSLAWSPAEDPGREIKRLVYILVFLLAFPLLAQQGRARIRQLLLLGSGLLALAALVSIINFYGLQGKSLLARLAGIGEISHPILGAYVIGSAVLFLLYEPPRQRGMQLLWLGALVCLGAFAMLSQSRGAILALVITVVIAPLWFRDRHSQVFSILALVATGLAFFVVYDLIAKRGSSYRPEIFNAVIDMIAAHPWTGLGLGAAYDVSAVGKHFDHTHNMFTHVAVEMGIPGMLLWVIVWLFTLGEIIRARGTLFGKILLGFWVYSTLAMQFDAASLTGTPRAEWFISWLPVGLAMMLPWGRAENGACGKISGST</sequence>
<evidence type="ECO:0000313" key="8">
    <source>
        <dbReference type="Proteomes" id="UP000464593"/>
    </source>
</evidence>
<dbReference type="PANTHER" id="PTHR37422:SF13">
    <property type="entry name" value="LIPOPOLYSACCHARIDE BIOSYNTHESIS PROTEIN PA4999-RELATED"/>
    <property type="match status" value="1"/>
</dbReference>
<dbReference type="GO" id="GO:0016020">
    <property type="term" value="C:membrane"/>
    <property type="evidence" value="ECO:0007669"/>
    <property type="project" value="UniProtKB-SubCell"/>
</dbReference>
<feature type="transmembrane region" description="Helical" evidence="5">
    <location>
        <begin position="307"/>
        <end position="329"/>
    </location>
</feature>
<dbReference type="Pfam" id="PF04932">
    <property type="entry name" value="Wzy_C"/>
    <property type="match status" value="1"/>
</dbReference>
<evidence type="ECO:0000256" key="5">
    <source>
        <dbReference type="SAM" id="Phobius"/>
    </source>
</evidence>
<organism evidence="7 8">
    <name type="scientific">Pseudomonas monteilii</name>
    <dbReference type="NCBI Taxonomy" id="76759"/>
    <lineage>
        <taxon>Bacteria</taxon>
        <taxon>Pseudomonadati</taxon>
        <taxon>Pseudomonadota</taxon>
        <taxon>Gammaproteobacteria</taxon>
        <taxon>Pseudomonadales</taxon>
        <taxon>Pseudomonadaceae</taxon>
        <taxon>Pseudomonas</taxon>
    </lineage>
</organism>
<dbReference type="EMBL" id="CP040324">
    <property type="protein sequence ID" value="QHB30257.1"/>
    <property type="molecule type" value="Genomic_DNA"/>
</dbReference>
<reference evidence="7 8" key="1">
    <citation type="submission" date="2019-05" db="EMBL/GenBank/DDBJ databases">
        <title>Complete genome sequence of Pseudomonas Pseudomonas resinovorans.</title>
        <authorList>
            <person name="Chen H.-P."/>
        </authorList>
    </citation>
    <scope>NUCLEOTIDE SEQUENCE [LARGE SCALE GENOMIC DNA]</scope>
    <source>
        <strain evidence="7 8">TCU-CK1</strain>
    </source>
</reference>
<keyword evidence="4 5" id="KW-0472">Membrane</keyword>
<dbReference type="PANTHER" id="PTHR37422">
    <property type="entry name" value="TEICHURONIC ACID BIOSYNTHESIS PROTEIN TUAE"/>
    <property type="match status" value="1"/>
</dbReference>
<dbReference type="InterPro" id="IPR007016">
    <property type="entry name" value="O-antigen_ligase-rel_domated"/>
</dbReference>
<feature type="transmembrane region" description="Helical" evidence="5">
    <location>
        <begin position="74"/>
        <end position="93"/>
    </location>
</feature>
<feature type="transmembrane region" description="Helical" evidence="5">
    <location>
        <begin position="216"/>
        <end position="232"/>
    </location>
</feature>
<evidence type="ECO:0000256" key="2">
    <source>
        <dbReference type="ARBA" id="ARBA00022692"/>
    </source>
</evidence>